<dbReference type="Proteomes" id="UP000243579">
    <property type="component" value="Unassembled WGS sequence"/>
</dbReference>
<dbReference type="PROSITE" id="PS50850">
    <property type="entry name" value="MFS"/>
    <property type="match status" value="1"/>
</dbReference>
<gene>
    <name evidence="8" type="ORF">ACHHYP_06086</name>
</gene>
<evidence type="ECO:0000313" key="8">
    <source>
        <dbReference type="EMBL" id="OQR89742.1"/>
    </source>
</evidence>
<feature type="region of interest" description="Disordered" evidence="5">
    <location>
        <begin position="440"/>
        <end position="459"/>
    </location>
</feature>
<organism evidence="8 9">
    <name type="scientific">Achlya hypogyna</name>
    <name type="common">Oomycete</name>
    <name type="synonym">Protoachlya hypogyna</name>
    <dbReference type="NCBI Taxonomy" id="1202772"/>
    <lineage>
        <taxon>Eukaryota</taxon>
        <taxon>Sar</taxon>
        <taxon>Stramenopiles</taxon>
        <taxon>Oomycota</taxon>
        <taxon>Saprolegniomycetes</taxon>
        <taxon>Saprolegniales</taxon>
        <taxon>Achlyaceae</taxon>
        <taxon>Achlya</taxon>
    </lineage>
</organism>
<proteinExistence type="predicted"/>
<feature type="transmembrane region" description="Helical" evidence="6">
    <location>
        <begin position="320"/>
        <end position="338"/>
    </location>
</feature>
<sequence length="459" mass="50239">MVNKFFLRGLGFLNDAYDLSVINIINVILEHQYTKNVFDSNMKSSVSTSALIGAVLGQLVFGVLGDIYGRKNCMVATCALLIIGGILCAAAYGGSDLGTLWFLVVARGVLGFGIGGEYPLAASSSSEDATSPADRNRRVALTFSLQGVGFLIAGLMGLLMVHVLDDTPRDLEIMWRVLFGIGVLPALFLVYYRITAEETHVYKHMLAEEVHMKKVRWSFIVKHYGKSLLGTAGTWFLFDIVFYAQNLFSASILSVIGANATLQTIALQNVLISLVALPGYYVACFFINKMGRKTIQLQGLTFMTVIFLVLAIWWDSIKTHSALFIILFGLTLFFSNFGPNMSTFVMPTEMYPTAIKSSCHGFSAAMGKAGAAIGSYGFAHWVKAPGFGYVGTWYTFAGICLLALVLTVYCMFDNNDGDMSTIDNEFKAKLALETDETRKSFVQGEDEHDVEAPAPYVKA</sequence>
<evidence type="ECO:0000256" key="4">
    <source>
        <dbReference type="ARBA" id="ARBA00023136"/>
    </source>
</evidence>
<protein>
    <submittedName>
        <fullName evidence="8">Inorganic phosphate transporter</fullName>
    </submittedName>
</protein>
<keyword evidence="4 6" id="KW-0472">Membrane</keyword>
<feature type="transmembrane region" description="Helical" evidence="6">
    <location>
        <begin position="100"/>
        <end position="118"/>
    </location>
</feature>
<dbReference type="Gene3D" id="1.20.1250.20">
    <property type="entry name" value="MFS general substrate transporter like domains"/>
    <property type="match status" value="1"/>
</dbReference>
<keyword evidence="3 6" id="KW-1133">Transmembrane helix</keyword>
<feature type="transmembrane region" description="Helical" evidence="6">
    <location>
        <begin position="224"/>
        <end position="245"/>
    </location>
</feature>
<dbReference type="Pfam" id="PF00083">
    <property type="entry name" value="Sugar_tr"/>
    <property type="match status" value="2"/>
</dbReference>
<feature type="transmembrane region" description="Helical" evidence="6">
    <location>
        <begin position="295"/>
        <end position="314"/>
    </location>
</feature>
<dbReference type="InterPro" id="IPR005828">
    <property type="entry name" value="MFS_sugar_transport-like"/>
</dbReference>
<name>A0A1V9YVH7_ACHHY</name>
<comment type="subcellular location">
    <subcellularLocation>
        <location evidence="1">Membrane</location>
        <topology evidence="1">Multi-pass membrane protein</topology>
    </subcellularLocation>
</comment>
<accession>A0A1V9YVH7</accession>
<evidence type="ECO:0000313" key="9">
    <source>
        <dbReference type="Proteomes" id="UP000243579"/>
    </source>
</evidence>
<dbReference type="EMBL" id="JNBR01000746">
    <property type="protein sequence ID" value="OQR89742.1"/>
    <property type="molecule type" value="Genomic_DNA"/>
</dbReference>
<feature type="transmembrane region" description="Helical" evidence="6">
    <location>
        <begin position="265"/>
        <end position="288"/>
    </location>
</feature>
<dbReference type="GO" id="GO:0005886">
    <property type="term" value="C:plasma membrane"/>
    <property type="evidence" value="ECO:0007669"/>
    <property type="project" value="TreeGrafter"/>
</dbReference>
<keyword evidence="2 6" id="KW-0812">Transmembrane</keyword>
<feature type="transmembrane region" description="Helical" evidence="6">
    <location>
        <begin position="391"/>
        <end position="412"/>
    </location>
</feature>
<keyword evidence="9" id="KW-1185">Reference proteome</keyword>
<dbReference type="SUPFAM" id="SSF103473">
    <property type="entry name" value="MFS general substrate transporter"/>
    <property type="match status" value="1"/>
</dbReference>
<evidence type="ECO:0000256" key="2">
    <source>
        <dbReference type="ARBA" id="ARBA00022692"/>
    </source>
</evidence>
<feature type="transmembrane region" description="Helical" evidence="6">
    <location>
        <begin position="173"/>
        <end position="194"/>
    </location>
</feature>
<reference evidence="8 9" key="1">
    <citation type="journal article" date="2014" name="Genome Biol. Evol.">
        <title>The secreted proteins of Achlya hypogyna and Thraustotheca clavata identify the ancestral oomycete secretome and reveal gene acquisitions by horizontal gene transfer.</title>
        <authorList>
            <person name="Misner I."/>
            <person name="Blouin N."/>
            <person name="Leonard G."/>
            <person name="Richards T.A."/>
            <person name="Lane C.E."/>
        </authorList>
    </citation>
    <scope>NUCLEOTIDE SEQUENCE [LARGE SCALE GENOMIC DNA]</scope>
    <source>
        <strain evidence="8 9">ATCC 48635</strain>
    </source>
</reference>
<feature type="transmembrane region" description="Helical" evidence="6">
    <location>
        <begin position="75"/>
        <end position="94"/>
    </location>
</feature>
<evidence type="ECO:0000256" key="6">
    <source>
        <dbReference type="SAM" id="Phobius"/>
    </source>
</evidence>
<dbReference type="PANTHER" id="PTHR23508:SF10">
    <property type="entry name" value="CARBOXYLIC ACID TRANSPORTER PROTEIN HOMOLOG"/>
    <property type="match status" value="1"/>
</dbReference>
<comment type="caution">
    <text evidence="8">The sequence shown here is derived from an EMBL/GenBank/DDBJ whole genome shotgun (WGS) entry which is preliminary data.</text>
</comment>
<dbReference type="GO" id="GO:0046943">
    <property type="term" value="F:carboxylic acid transmembrane transporter activity"/>
    <property type="evidence" value="ECO:0007669"/>
    <property type="project" value="TreeGrafter"/>
</dbReference>
<feature type="transmembrane region" description="Helical" evidence="6">
    <location>
        <begin position="49"/>
        <end position="68"/>
    </location>
</feature>
<evidence type="ECO:0000256" key="5">
    <source>
        <dbReference type="SAM" id="MobiDB-lite"/>
    </source>
</evidence>
<feature type="transmembrane region" description="Helical" evidence="6">
    <location>
        <begin position="139"/>
        <end position="161"/>
    </location>
</feature>
<feature type="domain" description="Major facilitator superfamily (MFS) profile" evidence="7">
    <location>
        <begin position="4"/>
        <end position="415"/>
    </location>
</feature>
<dbReference type="PANTHER" id="PTHR23508">
    <property type="entry name" value="CARBOXYLIC ACID TRANSPORTER PROTEIN HOMOLOG"/>
    <property type="match status" value="1"/>
</dbReference>
<dbReference type="InterPro" id="IPR020846">
    <property type="entry name" value="MFS_dom"/>
</dbReference>
<dbReference type="InterPro" id="IPR036259">
    <property type="entry name" value="MFS_trans_sf"/>
</dbReference>
<dbReference type="AlphaFoldDB" id="A0A1V9YVH7"/>
<dbReference type="OrthoDB" id="433512at2759"/>
<evidence type="ECO:0000256" key="3">
    <source>
        <dbReference type="ARBA" id="ARBA00022989"/>
    </source>
</evidence>
<evidence type="ECO:0000259" key="7">
    <source>
        <dbReference type="PROSITE" id="PS50850"/>
    </source>
</evidence>
<evidence type="ECO:0000256" key="1">
    <source>
        <dbReference type="ARBA" id="ARBA00004141"/>
    </source>
</evidence>
<feature type="transmembrane region" description="Helical" evidence="6">
    <location>
        <begin position="359"/>
        <end position="379"/>
    </location>
</feature>
<dbReference type="CDD" id="cd17364">
    <property type="entry name" value="MFS_PhT"/>
    <property type="match status" value="1"/>
</dbReference>